<gene>
    <name evidence="3" type="ORF">HELGO_WM7909</name>
</gene>
<dbReference type="EMBL" id="CACVAP010000092">
    <property type="protein sequence ID" value="CAA6819518.1"/>
    <property type="molecule type" value="Genomic_DNA"/>
</dbReference>
<dbReference type="InterPro" id="IPR057219">
    <property type="entry name" value="DUF7897"/>
</dbReference>
<dbReference type="AlphaFoldDB" id="A0A6S6TTJ2"/>
<proteinExistence type="predicted"/>
<reference evidence="3" key="1">
    <citation type="submission" date="2020-01" db="EMBL/GenBank/DDBJ databases">
        <authorList>
            <person name="Meier V. D."/>
            <person name="Meier V D."/>
        </authorList>
    </citation>
    <scope>NUCLEOTIDE SEQUENCE</scope>
    <source>
        <strain evidence="3">HLG_WM_MAG_06</strain>
    </source>
</reference>
<sequence length="609" mass="70720">MQEKFMQDLQRIYDELQVRQASLNDYYQLLTGEHQEAALVVEEFLAQMELPITAETQMAALTRVVNLREDALEQVFQKEGFSEEKIIEKKELAYLFVKAMHLSRHEYLIGWIEYENLLTPFYQKLLEGVHLIGEVMSNWQSAWTAKIINGVNRDLLNEYNGDEQAIFKMLREKNLLDVDPLGEVGDRCYSVLEKDSQGEYRAVAYSVAFPSEVAELVSTIEDLLEELSMLEDKVFEQKSEWVNYFIALKRAFAQPQPRKLIGYWADVDRAWMRITTPLQIGHPLEYYEDHFRKAVALEWDLRIVNPKLQSSSNTRESIKEFSSKLAENIEGEVEETIAKNMNQVDETQLYIGQPVLYYGAELNGLFSAQVVPNDEQVSAELGKKIFAYADFVMENKKAKPIMQLSVDTFGLEFVEEQRELIEKRPELWQNVYDVSTIGHEFGHVLWIDSDTESTMNKSGQFKNIEEFKATAGGLMAFFENEDEALKRHMVDDLVSRSVGLMAWREVGEVLPYYCEGLIHLNILFGSGMITYEDKIEIHYEKYDVMKEAYVEAYTTLAQHYIDREDASVYLEKYTQKREGVYLPSNTKIVDFVENFYAQYKLIGQKVYTA</sequence>
<feature type="coiled-coil region" evidence="1">
    <location>
        <begin position="213"/>
        <end position="240"/>
    </location>
</feature>
<feature type="domain" description="DUF7897" evidence="2">
    <location>
        <begin position="6"/>
        <end position="606"/>
    </location>
</feature>
<keyword evidence="1" id="KW-0175">Coiled coil</keyword>
<evidence type="ECO:0000259" key="2">
    <source>
        <dbReference type="Pfam" id="PF25448"/>
    </source>
</evidence>
<dbReference type="NCBIfam" id="NF033805">
    <property type="entry name" value="invasion_CiaB"/>
    <property type="match status" value="1"/>
</dbReference>
<protein>
    <submittedName>
        <fullName evidence="3">Campylobacter invasion antigen B (CiaB)</fullName>
    </submittedName>
</protein>
<dbReference type="Pfam" id="PF25448">
    <property type="entry name" value="DUF7897"/>
    <property type="match status" value="1"/>
</dbReference>
<accession>A0A6S6TTJ2</accession>
<evidence type="ECO:0000313" key="3">
    <source>
        <dbReference type="EMBL" id="CAA6819518.1"/>
    </source>
</evidence>
<organism evidence="3">
    <name type="scientific">uncultured Sulfurovum sp</name>
    <dbReference type="NCBI Taxonomy" id="269237"/>
    <lineage>
        <taxon>Bacteria</taxon>
        <taxon>Pseudomonadati</taxon>
        <taxon>Campylobacterota</taxon>
        <taxon>Epsilonproteobacteria</taxon>
        <taxon>Campylobacterales</taxon>
        <taxon>Sulfurovaceae</taxon>
        <taxon>Sulfurovum</taxon>
        <taxon>environmental samples</taxon>
    </lineage>
</organism>
<evidence type="ECO:0000256" key="1">
    <source>
        <dbReference type="SAM" id="Coils"/>
    </source>
</evidence>
<name>A0A6S6TTJ2_9BACT</name>